<dbReference type="AlphaFoldDB" id="A0A0A9CBE3"/>
<dbReference type="EMBL" id="GBRH01224306">
    <property type="protein sequence ID" value="JAD73589.1"/>
    <property type="molecule type" value="Transcribed_RNA"/>
</dbReference>
<name>A0A0A9CBE3_ARUDO</name>
<feature type="region of interest" description="Disordered" evidence="1">
    <location>
        <begin position="1"/>
        <end position="35"/>
    </location>
</feature>
<feature type="compositionally biased region" description="Polar residues" evidence="1">
    <location>
        <begin position="25"/>
        <end position="35"/>
    </location>
</feature>
<reference evidence="2" key="2">
    <citation type="journal article" date="2015" name="Data Brief">
        <title>Shoot transcriptome of the giant reed, Arundo donax.</title>
        <authorList>
            <person name="Barrero R.A."/>
            <person name="Guerrero F.D."/>
            <person name="Moolhuijzen P."/>
            <person name="Goolsby J.A."/>
            <person name="Tidwell J."/>
            <person name="Bellgard S.E."/>
            <person name="Bellgard M.I."/>
        </authorList>
    </citation>
    <scope>NUCLEOTIDE SEQUENCE</scope>
    <source>
        <tissue evidence="2">Shoot tissue taken approximately 20 cm above the soil surface</tissue>
    </source>
</reference>
<evidence type="ECO:0000256" key="1">
    <source>
        <dbReference type="SAM" id="MobiDB-lite"/>
    </source>
</evidence>
<evidence type="ECO:0000313" key="2">
    <source>
        <dbReference type="EMBL" id="JAD73589.1"/>
    </source>
</evidence>
<reference evidence="2" key="1">
    <citation type="submission" date="2014-09" db="EMBL/GenBank/DDBJ databases">
        <authorList>
            <person name="Magalhaes I.L.F."/>
            <person name="Oliveira U."/>
            <person name="Santos F.R."/>
            <person name="Vidigal T.H.D.A."/>
            <person name="Brescovit A.D."/>
            <person name="Santos A.J."/>
        </authorList>
    </citation>
    <scope>NUCLEOTIDE SEQUENCE</scope>
    <source>
        <tissue evidence="2">Shoot tissue taken approximately 20 cm above the soil surface</tissue>
    </source>
</reference>
<accession>A0A0A9CBE3</accession>
<proteinExistence type="predicted"/>
<protein>
    <submittedName>
        <fullName evidence="2">Uncharacterized protein</fullName>
    </submittedName>
</protein>
<sequence>MFVAVPKYPKTTQKQNRNQQERRSASSPKNATRRP</sequence>
<organism evidence="2">
    <name type="scientific">Arundo donax</name>
    <name type="common">Giant reed</name>
    <name type="synonym">Donax arundinaceus</name>
    <dbReference type="NCBI Taxonomy" id="35708"/>
    <lineage>
        <taxon>Eukaryota</taxon>
        <taxon>Viridiplantae</taxon>
        <taxon>Streptophyta</taxon>
        <taxon>Embryophyta</taxon>
        <taxon>Tracheophyta</taxon>
        <taxon>Spermatophyta</taxon>
        <taxon>Magnoliopsida</taxon>
        <taxon>Liliopsida</taxon>
        <taxon>Poales</taxon>
        <taxon>Poaceae</taxon>
        <taxon>PACMAD clade</taxon>
        <taxon>Arundinoideae</taxon>
        <taxon>Arundineae</taxon>
        <taxon>Arundo</taxon>
    </lineage>
</organism>